<dbReference type="InterPro" id="IPR000943">
    <property type="entry name" value="RNA_pol_sigma70"/>
</dbReference>
<dbReference type="PRINTS" id="PR00046">
    <property type="entry name" value="SIGMA70FCT"/>
</dbReference>
<keyword evidence="1" id="KW-0805">Transcription regulation</keyword>
<sequence>MLASPGIASVVQEAGYAMFTTQTHQATEEELVRRMAACPPGPERAELREAVIRAFLPVARRMARRYGSPIDSREDLYQVACLGLVKAVDRFDPERGHAFLSYAVPTIDGELKRHLRDHTWEVHVPRRVQERHRRVRLAQEEVSRTGHSQGDSMHELQRVAGISESELRLALRADQARNPVSIDEQRGPARNLSLADTLGADDPALDHVTDVVALNSLITELSDRERRVLKLYFLDAHTQREVAAIVGVSQMQVSRLLSRSCAFLRRAMTEC</sequence>
<dbReference type="Gene3D" id="1.20.140.160">
    <property type="match status" value="1"/>
</dbReference>
<dbReference type="SUPFAM" id="SSF88946">
    <property type="entry name" value="Sigma2 domain of RNA polymerase sigma factors"/>
    <property type="match status" value="1"/>
</dbReference>
<proteinExistence type="predicted"/>
<evidence type="ECO:0000256" key="4">
    <source>
        <dbReference type="ARBA" id="ARBA00023163"/>
    </source>
</evidence>
<dbReference type="SUPFAM" id="SSF88659">
    <property type="entry name" value="Sigma3 and sigma4 domains of RNA polymerase sigma factors"/>
    <property type="match status" value="2"/>
</dbReference>
<dbReference type="KEGG" id="stsi:A4E84_36905"/>
<reference evidence="8" key="1">
    <citation type="submission" date="2016-04" db="EMBL/GenBank/DDBJ databases">
        <authorList>
            <person name="Zhang B."/>
        </authorList>
    </citation>
    <scope>NUCLEOTIDE SEQUENCE [LARGE SCALE GENOMIC DNA]</scope>
    <source>
        <strain evidence="8">S10</strain>
    </source>
</reference>
<dbReference type="InterPro" id="IPR007627">
    <property type="entry name" value="RNA_pol_sigma70_r2"/>
</dbReference>
<evidence type="ECO:0000256" key="3">
    <source>
        <dbReference type="ARBA" id="ARBA00023125"/>
    </source>
</evidence>
<gene>
    <name evidence="7" type="ORF">A4E84_36905</name>
</gene>
<keyword evidence="3" id="KW-0238">DNA-binding</keyword>
<dbReference type="InterPro" id="IPR013325">
    <property type="entry name" value="RNA_pol_sigma_r2"/>
</dbReference>
<feature type="domain" description="RNA polymerase sigma-70 region 4" evidence="6">
    <location>
        <begin position="218"/>
        <end position="265"/>
    </location>
</feature>
<dbReference type="PANTHER" id="PTHR30385">
    <property type="entry name" value="SIGMA FACTOR F FLAGELLAR"/>
    <property type="match status" value="1"/>
</dbReference>
<keyword evidence="4" id="KW-0804">Transcription</keyword>
<keyword evidence="8" id="KW-1185">Reference proteome</keyword>
<evidence type="ECO:0000256" key="2">
    <source>
        <dbReference type="ARBA" id="ARBA00023082"/>
    </source>
</evidence>
<dbReference type="Gene3D" id="1.20.120.1810">
    <property type="match status" value="1"/>
</dbReference>
<evidence type="ECO:0000259" key="6">
    <source>
        <dbReference type="Pfam" id="PF04545"/>
    </source>
</evidence>
<evidence type="ECO:0000313" key="8">
    <source>
        <dbReference type="Proteomes" id="UP000076096"/>
    </source>
</evidence>
<dbReference type="GO" id="GO:0003677">
    <property type="term" value="F:DNA binding"/>
    <property type="evidence" value="ECO:0007669"/>
    <property type="project" value="UniProtKB-KW"/>
</dbReference>
<dbReference type="InterPro" id="IPR014284">
    <property type="entry name" value="RNA_pol_sigma-70_dom"/>
</dbReference>
<evidence type="ECO:0000259" key="5">
    <source>
        <dbReference type="Pfam" id="PF04542"/>
    </source>
</evidence>
<dbReference type="EMBL" id="CP015098">
    <property type="protein sequence ID" value="AMW14569.1"/>
    <property type="molecule type" value="Genomic_DNA"/>
</dbReference>
<dbReference type="GO" id="GO:0006352">
    <property type="term" value="P:DNA-templated transcription initiation"/>
    <property type="evidence" value="ECO:0007669"/>
    <property type="project" value="InterPro"/>
</dbReference>
<dbReference type="InterPro" id="IPR007630">
    <property type="entry name" value="RNA_pol_sigma70_r4"/>
</dbReference>
<dbReference type="AlphaFoldDB" id="A0A143CBF1"/>
<dbReference type="PANTHER" id="PTHR30385:SF4">
    <property type="entry name" value="RNA POLYMERASE SIGMA-E FACTOR"/>
    <property type="match status" value="1"/>
</dbReference>
<evidence type="ECO:0000256" key="1">
    <source>
        <dbReference type="ARBA" id="ARBA00023015"/>
    </source>
</evidence>
<dbReference type="GO" id="GO:0016987">
    <property type="term" value="F:sigma factor activity"/>
    <property type="evidence" value="ECO:0007669"/>
    <property type="project" value="UniProtKB-KW"/>
</dbReference>
<feature type="domain" description="RNA polymerase sigma-70 region 2" evidence="5">
    <location>
        <begin position="52"/>
        <end position="120"/>
    </location>
</feature>
<dbReference type="CDD" id="cd06171">
    <property type="entry name" value="Sigma70_r4"/>
    <property type="match status" value="1"/>
</dbReference>
<organism evidence="7 8">
    <name type="scientific">Streptomyces qaidamensis</name>
    <dbReference type="NCBI Taxonomy" id="1783515"/>
    <lineage>
        <taxon>Bacteria</taxon>
        <taxon>Bacillati</taxon>
        <taxon>Actinomycetota</taxon>
        <taxon>Actinomycetes</taxon>
        <taxon>Kitasatosporales</taxon>
        <taxon>Streptomycetaceae</taxon>
        <taxon>Streptomyces</taxon>
        <taxon>Streptomyces aurantiacus group</taxon>
    </lineage>
</organism>
<protein>
    <recommendedName>
        <fullName evidence="9">RNA polymerase subunit sigma</fullName>
    </recommendedName>
</protein>
<keyword evidence="2" id="KW-0731">Sigma factor</keyword>
<dbReference type="Pfam" id="PF04542">
    <property type="entry name" value="Sigma70_r2"/>
    <property type="match status" value="1"/>
</dbReference>
<accession>A0A143CBF1</accession>
<dbReference type="STRING" id="1783515.A4E84_36905"/>
<dbReference type="NCBIfam" id="TIGR02937">
    <property type="entry name" value="sigma70-ECF"/>
    <property type="match status" value="1"/>
</dbReference>
<name>A0A143CBF1_9ACTN</name>
<dbReference type="InterPro" id="IPR013324">
    <property type="entry name" value="RNA_pol_sigma_r3/r4-like"/>
</dbReference>
<dbReference type="Pfam" id="PF04545">
    <property type="entry name" value="Sigma70_r4"/>
    <property type="match status" value="1"/>
</dbReference>
<evidence type="ECO:0008006" key="9">
    <source>
        <dbReference type="Google" id="ProtNLM"/>
    </source>
</evidence>
<dbReference type="Proteomes" id="UP000076096">
    <property type="component" value="Chromosome"/>
</dbReference>
<evidence type="ECO:0000313" key="7">
    <source>
        <dbReference type="EMBL" id="AMW14569.1"/>
    </source>
</evidence>